<evidence type="ECO:0000256" key="16">
    <source>
        <dbReference type="ARBA" id="ARBA00038851"/>
    </source>
</evidence>
<evidence type="ECO:0000256" key="7">
    <source>
        <dbReference type="ARBA" id="ARBA00022857"/>
    </source>
</evidence>
<feature type="transmembrane region" description="Helical" evidence="20">
    <location>
        <begin position="242"/>
        <end position="262"/>
    </location>
</feature>
<keyword evidence="7" id="KW-0521">NADP</keyword>
<dbReference type="PANTHER" id="PTHR21257:SF38">
    <property type="entry name" value="7-DEHYDROCHOLESTEROL REDUCTASE"/>
    <property type="match status" value="1"/>
</dbReference>
<dbReference type="PANTHER" id="PTHR21257">
    <property type="entry name" value="DELTA(14)-STEROL REDUCTASE"/>
    <property type="match status" value="1"/>
</dbReference>
<comment type="catalytic activity">
    <reaction evidence="19">
        <text>7-dehydrodesmosterol + NADPH + H(+) = desmosterol + NADP(+)</text>
        <dbReference type="Rhea" id="RHEA:46740"/>
        <dbReference type="ChEBI" id="CHEBI:15378"/>
        <dbReference type="ChEBI" id="CHEBI:17737"/>
        <dbReference type="ChEBI" id="CHEBI:27910"/>
        <dbReference type="ChEBI" id="CHEBI:57783"/>
        <dbReference type="ChEBI" id="CHEBI:58349"/>
    </reaction>
    <physiologicalReaction direction="left-to-right" evidence="19">
        <dbReference type="Rhea" id="RHEA:46741"/>
    </physiologicalReaction>
</comment>
<comment type="similarity">
    <text evidence="2">Belongs to the ERG4/ERG24 family.</text>
</comment>
<keyword evidence="11" id="KW-0756">Sterol biosynthesis</keyword>
<dbReference type="Proteomes" id="UP000095283">
    <property type="component" value="Unplaced"/>
</dbReference>
<evidence type="ECO:0000256" key="10">
    <source>
        <dbReference type="ARBA" id="ARBA00023002"/>
    </source>
</evidence>
<evidence type="ECO:0000256" key="18">
    <source>
        <dbReference type="ARBA" id="ARBA00047795"/>
    </source>
</evidence>
<dbReference type="WBParaSite" id="Hba_17257">
    <property type="protein sequence ID" value="Hba_17257"/>
    <property type="gene ID" value="Hba_17257"/>
</dbReference>
<comment type="catalytic activity">
    <reaction evidence="18">
        <text>cholesterol + NADP(+) = 7-dehydrocholesterol + NADPH + H(+)</text>
        <dbReference type="Rhea" id="RHEA:23984"/>
        <dbReference type="ChEBI" id="CHEBI:15378"/>
        <dbReference type="ChEBI" id="CHEBI:16113"/>
        <dbReference type="ChEBI" id="CHEBI:17759"/>
        <dbReference type="ChEBI" id="CHEBI:57783"/>
        <dbReference type="ChEBI" id="CHEBI:58349"/>
        <dbReference type="EC" id="1.3.1.21"/>
    </reaction>
    <physiologicalReaction direction="right-to-left" evidence="18">
        <dbReference type="Rhea" id="RHEA:23986"/>
    </physiologicalReaction>
</comment>
<feature type="transmembrane region" description="Helical" evidence="20">
    <location>
        <begin position="332"/>
        <end position="353"/>
    </location>
</feature>
<dbReference type="GO" id="GO:0047598">
    <property type="term" value="F:7-dehydrocholesterol reductase activity"/>
    <property type="evidence" value="ECO:0007669"/>
    <property type="project" value="UniProtKB-EC"/>
</dbReference>
<feature type="transmembrane region" description="Helical" evidence="20">
    <location>
        <begin position="215"/>
        <end position="236"/>
    </location>
</feature>
<evidence type="ECO:0000256" key="13">
    <source>
        <dbReference type="ARBA" id="ARBA00023136"/>
    </source>
</evidence>
<evidence type="ECO:0000256" key="20">
    <source>
        <dbReference type="SAM" id="Phobius"/>
    </source>
</evidence>
<keyword evidence="21" id="KW-1185">Reference proteome</keyword>
<evidence type="ECO:0000256" key="19">
    <source>
        <dbReference type="ARBA" id="ARBA00047826"/>
    </source>
</evidence>
<keyword evidence="5 20" id="KW-0812">Transmembrane</keyword>
<keyword evidence="10" id="KW-0560">Oxidoreductase</keyword>
<dbReference type="EC" id="1.3.1.21" evidence="16"/>
<dbReference type="InterPro" id="IPR001171">
    <property type="entry name" value="ERG24_DHCR-like"/>
</dbReference>
<evidence type="ECO:0000256" key="11">
    <source>
        <dbReference type="ARBA" id="ARBA00023011"/>
    </source>
</evidence>
<sequence length="383" mass="44018">MKVVFGRSFLLHVIPPITDIIAWKFLAILFSVQLIFHWVLPHDDVIVLSSIKEYRRAVNGFSSCLLLCLLYLMGSGLGLYRGDTVFIHFNAIVLYLALICACIMTTLVLTYRFGEDYNMISVTTLSDFFFGVEIHPKVLDIDIKHFLRSRITFGLWPLFVISALFYQRNAYGQISMSLLGCSFVQMTYIMKFHWNEYLHLNALDSRRANCGFYRVWGDLVFYPIIYSSPLAIIAYSRKTLSILTNAIYVIIGLFAIYTTTAIDKQKYDFRRSKGMIKIGGVDPFFITAKYRLDTGDSAANLLLGSGYWSSCRHPNYLFESITFMSFSLFQGFAPALCHLPAIFITGFLFVRLLSDESRCLAKYGQYWIQYCNKVPYRVLPGIY</sequence>
<feature type="transmembrane region" description="Helical" evidence="20">
    <location>
        <begin position="92"/>
        <end position="111"/>
    </location>
</feature>
<accession>A0A1I7XID7</accession>
<keyword evidence="13 20" id="KW-0472">Membrane</keyword>
<keyword evidence="12" id="KW-0443">Lipid metabolism</keyword>
<dbReference type="AlphaFoldDB" id="A0A1I7XID7"/>
<evidence type="ECO:0000313" key="21">
    <source>
        <dbReference type="Proteomes" id="UP000095283"/>
    </source>
</evidence>
<feature type="transmembrane region" description="Helical" evidence="20">
    <location>
        <begin position="21"/>
        <end position="40"/>
    </location>
</feature>
<keyword evidence="4" id="KW-0153">Cholesterol metabolism</keyword>
<feature type="transmembrane region" description="Helical" evidence="20">
    <location>
        <begin position="147"/>
        <end position="166"/>
    </location>
</feature>
<keyword evidence="3" id="KW-0444">Lipid biosynthesis</keyword>
<evidence type="ECO:0000256" key="2">
    <source>
        <dbReference type="ARBA" id="ARBA00005402"/>
    </source>
</evidence>
<evidence type="ECO:0000256" key="1">
    <source>
        <dbReference type="ARBA" id="ARBA00004141"/>
    </source>
</evidence>
<dbReference type="Gene3D" id="1.20.120.1630">
    <property type="match status" value="1"/>
</dbReference>
<dbReference type="GO" id="GO:0005789">
    <property type="term" value="C:endoplasmic reticulum membrane"/>
    <property type="evidence" value="ECO:0007669"/>
    <property type="project" value="TreeGrafter"/>
</dbReference>
<feature type="transmembrane region" description="Helical" evidence="20">
    <location>
        <begin position="172"/>
        <end position="194"/>
    </location>
</feature>
<evidence type="ECO:0000313" key="22">
    <source>
        <dbReference type="WBParaSite" id="Hba_17257"/>
    </source>
</evidence>
<evidence type="ECO:0000256" key="15">
    <source>
        <dbReference type="ARBA" id="ARBA00023221"/>
    </source>
</evidence>
<keyword evidence="14" id="KW-1207">Sterol metabolism</keyword>
<reference evidence="22" key="1">
    <citation type="submission" date="2016-11" db="UniProtKB">
        <authorList>
            <consortium name="WormBaseParasite"/>
        </authorList>
    </citation>
    <scope>IDENTIFICATION</scope>
</reference>
<evidence type="ECO:0000256" key="6">
    <source>
        <dbReference type="ARBA" id="ARBA00022778"/>
    </source>
</evidence>
<keyword evidence="8" id="KW-0752">Steroid biosynthesis</keyword>
<comment type="subcellular location">
    <subcellularLocation>
        <location evidence="1">Membrane</location>
        <topology evidence="1">Multi-pass membrane protein</topology>
    </subcellularLocation>
</comment>
<keyword evidence="15" id="KW-0753">Steroid metabolism</keyword>
<proteinExistence type="inferred from homology"/>
<evidence type="ECO:0000256" key="5">
    <source>
        <dbReference type="ARBA" id="ARBA00022692"/>
    </source>
</evidence>
<evidence type="ECO:0000256" key="17">
    <source>
        <dbReference type="ARBA" id="ARBA00042688"/>
    </source>
</evidence>
<evidence type="ECO:0000256" key="3">
    <source>
        <dbReference type="ARBA" id="ARBA00022516"/>
    </source>
</evidence>
<protein>
    <recommendedName>
        <fullName evidence="16">7-dehydrocholesterol reductase</fullName>
        <ecNumber evidence="16">1.3.1.21</ecNumber>
    </recommendedName>
    <alternativeName>
        <fullName evidence="17">Sterol Delta(7)-reductase</fullName>
    </alternativeName>
</protein>
<evidence type="ECO:0000256" key="4">
    <source>
        <dbReference type="ARBA" id="ARBA00022548"/>
    </source>
</evidence>
<keyword evidence="6" id="KW-0152">Cholesterol biosynthesis</keyword>
<dbReference type="GO" id="GO:0016132">
    <property type="term" value="P:brassinosteroid biosynthetic process"/>
    <property type="evidence" value="ECO:0007669"/>
    <property type="project" value="TreeGrafter"/>
</dbReference>
<feature type="transmembrane region" description="Helical" evidence="20">
    <location>
        <begin position="60"/>
        <end position="80"/>
    </location>
</feature>
<evidence type="ECO:0000256" key="12">
    <source>
        <dbReference type="ARBA" id="ARBA00023098"/>
    </source>
</evidence>
<dbReference type="GO" id="GO:0006695">
    <property type="term" value="P:cholesterol biosynthetic process"/>
    <property type="evidence" value="ECO:0007669"/>
    <property type="project" value="UniProtKB-KW"/>
</dbReference>
<keyword evidence="9 20" id="KW-1133">Transmembrane helix</keyword>
<evidence type="ECO:0000256" key="8">
    <source>
        <dbReference type="ARBA" id="ARBA00022955"/>
    </source>
</evidence>
<name>A0A1I7XID7_HETBA</name>
<organism evidence="21 22">
    <name type="scientific">Heterorhabditis bacteriophora</name>
    <name type="common">Entomopathogenic nematode worm</name>
    <dbReference type="NCBI Taxonomy" id="37862"/>
    <lineage>
        <taxon>Eukaryota</taxon>
        <taxon>Metazoa</taxon>
        <taxon>Ecdysozoa</taxon>
        <taxon>Nematoda</taxon>
        <taxon>Chromadorea</taxon>
        <taxon>Rhabditida</taxon>
        <taxon>Rhabditina</taxon>
        <taxon>Rhabditomorpha</taxon>
        <taxon>Strongyloidea</taxon>
        <taxon>Heterorhabditidae</taxon>
        <taxon>Heterorhabditis</taxon>
    </lineage>
</organism>
<evidence type="ECO:0000256" key="14">
    <source>
        <dbReference type="ARBA" id="ARBA00023166"/>
    </source>
</evidence>
<evidence type="ECO:0000256" key="9">
    <source>
        <dbReference type="ARBA" id="ARBA00022989"/>
    </source>
</evidence>
<dbReference type="Pfam" id="PF01222">
    <property type="entry name" value="ERG4_ERG24"/>
    <property type="match status" value="1"/>
</dbReference>